<comment type="caution">
    <text evidence="1">The sequence shown here is derived from an EMBL/GenBank/DDBJ whole genome shotgun (WGS) entry which is preliminary data.</text>
</comment>
<sequence length="167" mass="18268">MSPIRRLVRSRRLVSVFLAIALVTASAPVVAQESESPSDEEMLQLLEEGVALYNQNADQFDVSFARGLIAGKTVNVYIEDGDETHVYSASVDDDMRIVDVAAEPNPDASMRISTDRATLEAIASSSNPLAEVEQAVRDDRIRVTGEDGHFVDKAVWTIANLFKGLLF</sequence>
<proteinExistence type="predicted"/>
<protein>
    <recommendedName>
        <fullName evidence="2">SCP2 domain-containing protein</fullName>
    </recommendedName>
</protein>
<reference evidence="1" key="1">
    <citation type="submission" date="2019-09" db="EMBL/GenBank/DDBJ databases">
        <title>Genomic analysis of Haloferax sp. CBA1149.</title>
        <authorList>
            <person name="Roh S.W."/>
        </authorList>
    </citation>
    <scope>NUCLEOTIDE SEQUENCE</scope>
    <source>
        <strain evidence="1">CBA1149</strain>
    </source>
</reference>
<gene>
    <name evidence="1" type="ORF">Hfx1149_07520</name>
</gene>
<dbReference type="RefSeq" id="WP_151136986.1">
    <property type="nucleotide sequence ID" value="NZ_VZUS01000001.1"/>
</dbReference>
<organism evidence="1">
    <name type="scientific">Haloferax sp. CBA1149</name>
    <dbReference type="NCBI Taxonomy" id="2650753"/>
    <lineage>
        <taxon>Archaea</taxon>
        <taxon>Methanobacteriati</taxon>
        <taxon>Methanobacteriota</taxon>
        <taxon>Stenosarchaea group</taxon>
        <taxon>Halobacteria</taxon>
        <taxon>Halobacteriales</taxon>
        <taxon>Haloferacaceae</taxon>
        <taxon>Haloferax</taxon>
    </lineage>
</organism>
<name>A0A643JUG3_9EURY</name>
<evidence type="ECO:0008006" key="2">
    <source>
        <dbReference type="Google" id="ProtNLM"/>
    </source>
</evidence>
<dbReference type="EMBL" id="VZUS01000001">
    <property type="protein sequence ID" value="KAB1187890.1"/>
    <property type="molecule type" value="Genomic_DNA"/>
</dbReference>
<evidence type="ECO:0000313" key="1">
    <source>
        <dbReference type="EMBL" id="KAB1187890.1"/>
    </source>
</evidence>
<dbReference type="AlphaFoldDB" id="A0A643JUG3"/>
<accession>A0A643JUG3</accession>